<reference evidence="1 2" key="1">
    <citation type="submission" date="2019-10" db="EMBL/GenBank/DDBJ databases">
        <title>The Genome Sequence of Clostridium tarantellae Isolated from Fish Brain.</title>
        <authorList>
            <person name="Bano L."/>
            <person name="Kiel M."/>
            <person name="Sales G."/>
            <person name="Doxey A.C."/>
            <person name="Mansfield M.J."/>
            <person name="Schiavone M."/>
            <person name="Rossetto O."/>
            <person name="Pirazzini M."/>
            <person name="Dobrindt U."/>
            <person name="Montecucco C."/>
        </authorList>
    </citation>
    <scope>NUCLEOTIDE SEQUENCE [LARGE SCALE GENOMIC DNA]</scope>
    <source>
        <strain evidence="1 2">DSM 3997</strain>
    </source>
</reference>
<comment type="caution">
    <text evidence="1">The sequence shown here is derived from an EMBL/GenBank/DDBJ whole genome shotgun (WGS) entry which is preliminary data.</text>
</comment>
<keyword evidence="2" id="KW-1185">Reference proteome</keyword>
<evidence type="ECO:0000313" key="1">
    <source>
        <dbReference type="EMBL" id="MPQ45341.1"/>
    </source>
</evidence>
<dbReference type="EMBL" id="WHJC01000619">
    <property type="protein sequence ID" value="MPQ45341.1"/>
    <property type="molecule type" value="Genomic_DNA"/>
</dbReference>
<organism evidence="1 2">
    <name type="scientific">Clostridium tarantellae</name>
    <dbReference type="NCBI Taxonomy" id="39493"/>
    <lineage>
        <taxon>Bacteria</taxon>
        <taxon>Bacillati</taxon>
        <taxon>Bacillota</taxon>
        <taxon>Clostridia</taxon>
        <taxon>Eubacteriales</taxon>
        <taxon>Clostridiaceae</taxon>
        <taxon>Clostridium</taxon>
    </lineage>
</organism>
<accession>A0A6I1MX54</accession>
<gene>
    <name evidence="1" type="ORF">GBZ86_16655</name>
</gene>
<sequence>MATKLYNSHLNDIIFNCNEYYIIDTYIALVHISSEVNSKYLIQTYSNSKADLINIVKKYLNVSYKTIF</sequence>
<proteinExistence type="predicted"/>
<evidence type="ECO:0000313" key="2">
    <source>
        <dbReference type="Proteomes" id="UP000430345"/>
    </source>
</evidence>
<dbReference type="AlphaFoldDB" id="A0A6I1MX54"/>
<dbReference type="Proteomes" id="UP000430345">
    <property type="component" value="Unassembled WGS sequence"/>
</dbReference>
<protein>
    <submittedName>
        <fullName evidence="1">Uncharacterized protein</fullName>
    </submittedName>
</protein>
<name>A0A6I1MX54_9CLOT</name>
<feature type="non-terminal residue" evidence="1">
    <location>
        <position position="68"/>
    </location>
</feature>